<evidence type="ECO:0000256" key="8">
    <source>
        <dbReference type="SAM" id="SignalP"/>
    </source>
</evidence>
<organism evidence="9 10">
    <name type="scientific">Allokutzneria albata</name>
    <name type="common">Kibdelosporangium albatum</name>
    <dbReference type="NCBI Taxonomy" id="211114"/>
    <lineage>
        <taxon>Bacteria</taxon>
        <taxon>Bacillati</taxon>
        <taxon>Actinomycetota</taxon>
        <taxon>Actinomycetes</taxon>
        <taxon>Pseudonocardiales</taxon>
        <taxon>Pseudonocardiaceae</taxon>
        <taxon>Allokutzneria</taxon>
    </lineage>
</organism>
<keyword evidence="6" id="KW-0106">Calcium</keyword>
<dbReference type="STRING" id="211114.SAMN04489726_0783"/>
<proteinExistence type="inferred from homology"/>
<keyword evidence="5" id="KW-0378">Hydrolase</keyword>
<sequence length="425" mass="46309">MIASLATALLVFTGSLAATDPVHSGLCARLVVPDAEHQRVSCLRELTTAGTVTSGHTNVADWAGLTHAALPQPKGVPGVQVDGYFPDSSTTNDNHGWHHDAQFVLRLPDKWNGGLVVSGAPGTRRQYANDRAIADWVLTKGYAFAATDKGNTGATFFRDGARPGDAVAEWNSRVTQLTIAAKAVVAQRYGRSPKRTFAAGISNGGYLVRWQLENRPALFDGGVDWEGTLWRANGPNLFTFLPPVLRAYPRYLAGSTAARQEIVDAGFPQESEFLWDYHYRVYWDLTQRIFREEFDPASDGGLEAGIPFCTSGTVACDTDYDYPSRPREVRTAVERISLTGRIHKPLISLHGTLDTLLPISRTGDAYADMVRSTGNGHLHRYHRVVGGTHVDGLADVHPGRIEPLGPHFRAAFDELAERVGVPPAD</sequence>
<evidence type="ECO:0000256" key="2">
    <source>
        <dbReference type="ARBA" id="ARBA00022487"/>
    </source>
</evidence>
<dbReference type="InterPro" id="IPR011118">
    <property type="entry name" value="Tannase/feruloyl_esterase"/>
</dbReference>
<evidence type="ECO:0000256" key="5">
    <source>
        <dbReference type="ARBA" id="ARBA00022801"/>
    </source>
</evidence>
<keyword evidence="10" id="KW-1185">Reference proteome</keyword>
<keyword evidence="7" id="KW-1015">Disulfide bond</keyword>
<protein>
    <submittedName>
        <fullName evidence="9">Tannase and feruloyl esterase</fullName>
    </submittedName>
</protein>
<evidence type="ECO:0000256" key="3">
    <source>
        <dbReference type="ARBA" id="ARBA00022723"/>
    </source>
</evidence>
<dbReference type="GO" id="GO:0052689">
    <property type="term" value="F:carboxylic ester hydrolase activity"/>
    <property type="evidence" value="ECO:0007669"/>
    <property type="project" value="UniProtKB-KW"/>
</dbReference>
<reference evidence="9 10" key="1">
    <citation type="submission" date="2016-10" db="EMBL/GenBank/DDBJ databases">
        <authorList>
            <person name="de Groot N.N."/>
        </authorList>
    </citation>
    <scope>NUCLEOTIDE SEQUENCE [LARGE SCALE GENOMIC DNA]</scope>
    <source>
        <strain evidence="9 10">DSM 44149</strain>
    </source>
</reference>
<evidence type="ECO:0000256" key="1">
    <source>
        <dbReference type="ARBA" id="ARBA00006249"/>
    </source>
</evidence>
<name>A0A1G9RYV8_ALLAB</name>
<dbReference type="InterPro" id="IPR029058">
    <property type="entry name" value="AB_hydrolase_fold"/>
</dbReference>
<gene>
    <name evidence="9" type="ORF">SAMN04489726_0783</name>
</gene>
<evidence type="ECO:0000256" key="6">
    <source>
        <dbReference type="ARBA" id="ARBA00022837"/>
    </source>
</evidence>
<keyword evidence="3" id="KW-0479">Metal-binding</keyword>
<evidence type="ECO:0000256" key="4">
    <source>
        <dbReference type="ARBA" id="ARBA00022729"/>
    </source>
</evidence>
<dbReference type="Pfam" id="PF07519">
    <property type="entry name" value="Tannase"/>
    <property type="match status" value="1"/>
</dbReference>
<evidence type="ECO:0000313" key="9">
    <source>
        <dbReference type="EMBL" id="SDM28413.1"/>
    </source>
</evidence>
<dbReference type="Proteomes" id="UP000183376">
    <property type="component" value="Chromosome I"/>
</dbReference>
<dbReference type="eggNOG" id="COG2267">
    <property type="taxonomic scope" value="Bacteria"/>
</dbReference>
<accession>A0A1G9RYV8</accession>
<feature type="signal peptide" evidence="8">
    <location>
        <begin position="1"/>
        <end position="17"/>
    </location>
</feature>
<dbReference type="RefSeq" id="WP_172806497.1">
    <property type="nucleotide sequence ID" value="NZ_JOEF01000011.1"/>
</dbReference>
<dbReference type="SUPFAM" id="SSF53474">
    <property type="entry name" value="alpha/beta-Hydrolases"/>
    <property type="match status" value="1"/>
</dbReference>
<feature type="chain" id="PRO_5009245441" evidence="8">
    <location>
        <begin position="18"/>
        <end position="425"/>
    </location>
</feature>
<evidence type="ECO:0000313" key="10">
    <source>
        <dbReference type="Proteomes" id="UP000183376"/>
    </source>
</evidence>
<keyword evidence="2" id="KW-0719">Serine esterase</keyword>
<keyword evidence="4 8" id="KW-0732">Signal</keyword>
<evidence type="ECO:0000256" key="7">
    <source>
        <dbReference type="ARBA" id="ARBA00023157"/>
    </source>
</evidence>
<dbReference type="Gene3D" id="3.40.50.1820">
    <property type="entry name" value="alpha/beta hydrolase"/>
    <property type="match status" value="1"/>
</dbReference>
<dbReference type="AlphaFoldDB" id="A0A1G9RYV8"/>
<dbReference type="EMBL" id="LT629701">
    <property type="protein sequence ID" value="SDM28413.1"/>
    <property type="molecule type" value="Genomic_DNA"/>
</dbReference>
<dbReference type="GO" id="GO:0046872">
    <property type="term" value="F:metal ion binding"/>
    <property type="evidence" value="ECO:0007669"/>
    <property type="project" value="UniProtKB-KW"/>
</dbReference>
<comment type="similarity">
    <text evidence="1">Belongs to the tannase family.</text>
</comment>